<dbReference type="AlphaFoldDB" id="A0A4S2N8N8"/>
<evidence type="ECO:0000256" key="2">
    <source>
        <dbReference type="ARBA" id="ARBA00023163"/>
    </source>
</evidence>
<dbReference type="STRING" id="341454.A0A4S2N8N8"/>
<reference evidence="5 6" key="1">
    <citation type="submission" date="2019-04" db="EMBL/GenBank/DDBJ databases">
        <title>Comparative genomics and transcriptomics to analyze fruiting body development in filamentous ascomycetes.</title>
        <authorList>
            <consortium name="DOE Joint Genome Institute"/>
            <person name="Lutkenhaus R."/>
            <person name="Traeger S."/>
            <person name="Breuer J."/>
            <person name="Kuo A."/>
            <person name="Lipzen A."/>
            <person name="Pangilinan J."/>
            <person name="Dilworth D."/>
            <person name="Sandor L."/>
            <person name="Poggeler S."/>
            <person name="Barry K."/>
            <person name="Grigoriev I.V."/>
            <person name="Nowrousian M."/>
        </authorList>
    </citation>
    <scope>NUCLEOTIDE SEQUENCE [LARGE SCALE GENOMIC DNA]</scope>
    <source>
        <strain evidence="5 6">CBS 389.68</strain>
    </source>
</reference>
<evidence type="ECO:0000313" key="5">
    <source>
        <dbReference type="EMBL" id="TGZ85710.1"/>
    </source>
</evidence>
<accession>A0A4S2N8N8</accession>
<keyword evidence="2" id="KW-0804">Transcription</keyword>
<feature type="region of interest" description="Disordered" evidence="3">
    <location>
        <begin position="1"/>
        <end position="23"/>
    </location>
</feature>
<dbReference type="InterPro" id="IPR013150">
    <property type="entry name" value="TFIIB_cyclin"/>
</dbReference>
<dbReference type="InterPro" id="IPR000812">
    <property type="entry name" value="TFIIB"/>
</dbReference>
<dbReference type="EMBL" id="ML220112">
    <property type="protein sequence ID" value="TGZ85710.1"/>
    <property type="molecule type" value="Genomic_DNA"/>
</dbReference>
<sequence length="146" mass="15897">MEKLFAEEKKKEETTSTATGKIPTSATAGYKSTSAAKAYDIIIRFCNALGFSQQSVLAAQELASIVSENGNLAGRSPVSSAFACIYMVSHFLRKPKTAKRSATYVAGVSEVTIRNVYKCLYADREALISQRWIDDGKGDMSKLNPK</sequence>
<dbReference type="OrthoDB" id="25790at2759"/>
<keyword evidence="1" id="KW-0805">Transcription regulation</keyword>
<evidence type="ECO:0000256" key="3">
    <source>
        <dbReference type="SAM" id="MobiDB-lite"/>
    </source>
</evidence>
<dbReference type="InterPro" id="IPR036915">
    <property type="entry name" value="Cyclin-like_sf"/>
</dbReference>
<dbReference type="SUPFAM" id="SSF47954">
    <property type="entry name" value="Cyclin-like"/>
    <property type="match status" value="1"/>
</dbReference>
<dbReference type="GO" id="GO:0017025">
    <property type="term" value="F:TBP-class protein binding"/>
    <property type="evidence" value="ECO:0007669"/>
    <property type="project" value="InterPro"/>
</dbReference>
<dbReference type="GO" id="GO:0006367">
    <property type="term" value="P:transcription initiation at RNA polymerase II promoter"/>
    <property type="evidence" value="ECO:0007669"/>
    <property type="project" value="TreeGrafter"/>
</dbReference>
<dbReference type="Gene3D" id="1.10.472.10">
    <property type="entry name" value="Cyclin-like"/>
    <property type="match status" value="1"/>
</dbReference>
<dbReference type="PANTHER" id="PTHR11618">
    <property type="entry name" value="TRANSCRIPTION INITIATION FACTOR IIB-RELATED"/>
    <property type="match status" value="1"/>
</dbReference>
<evidence type="ECO:0000313" key="6">
    <source>
        <dbReference type="Proteomes" id="UP000298138"/>
    </source>
</evidence>
<feature type="compositionally biased region" description="Basic and acidic residues" evidence="3">
    <location>
        <begin position="1"/>
        <end position="14"/>
    </location>
</feature>
<name>A0A4S2N8N8_9PEZI</name>
<dbReference type="GO" id="GO:0005634">
    <property type="term" value="C:nucleus"/>
    <property type="evidence" value="ECO:0007669"/>
    <property type="project" value="TreeGrafter"/>
</dbReference>
<protein>
    <submittedName>
        <fullName evidence="5">Cyclin-like protein</fullName>
    </submittedName>
</protein>
<dbReference type="GO" id="GO:0070897">
    <property type="term" value="P:transcription preinitiation complex assembly"/>
    <property type="evidence" value="ECO:0007669"/>
    <property type="project" value="InterPro"/>
</dbReference>
<dbReference type="PANTHER" id="PTHR11618:SF13">
    <property type="entry name" value="TRANSCRIPTION INITIATION FACTOR IIB"/>
    <property type="match status" value="1"/>
</dbReference>
<evidence type="ECO:0000256" key="1">
    <source>
        <dbReference type="ARBA" id="ARBA00023015"/>
    </source>
</evidence>
<organism evidence="5 6">
    <name type="scientific">Ascodesmis nigricans</name>
    <dbReference type="NCBI Taxonomy" id="341454"/>
    <lineage>
        <taxon>Eukaryota</taxon>
        <taxon>Fungi</taxon>
        <taxon>Dikarya</taxon>
        <taxon>Ascomycota</taxon>
        <taxon>Pezizomycotina</taxon>
        <taxon>Pezizomycetes</taxon>
        <taxon>Pezizales</taxon>
        <taxon>Ascodesmidaceae</taxon>
        <taxon>Ascodesmis</taxon>
    </lineage>
</organism>
<proteinExistence type="predicted"/>
<dbReference type="Pfam" id="PF00382">
    <property type="entry name" value="TFIIB"/>
    <property type="match status" value="1"/>
</dbReference>
<gene>
    <name evidence="5" type="ORF">EX30DRAFT_368780</name>
</gene>
<dbReference type="Proteomes" id="UP000298138">
    <property type="component" value="Unassembled WGS sequence"/>
</dbReference>
<keyword evidence="6" id="KW-1185">Reference proteome</keyword>
<dbReference type="InParanoid" id="A0A4S2N8N8"/>
<dbReference type="GO" id="GO:0016251">
    <property type="term" value="F:RNA polymerase II general transcription initiation factor activity"/>
    <property type="evidence" value="ECO:0007669"/>
    <property type="project" value="TreeGrafter"/>
</dbReference>
<evidence type="ECO:0000259" key="4">
    <source>
        <dbReference type="Pfam" id="PF00382"/>
    </source>
</evidence>
<dbReference type="PRINTS" id="PR00685">
    <property type="entry name" value="TIFACTORIIB"/>
</dbReference>
<feature type="domain" description="Transcription factor TFIIB cyclin-like" evidence="4">
    <location>
        <begin position="32"/>
        <end position="121"/>
    </location>
</feature>
<dbReference type="GO" id="GO:0097550">
    <property type="term" value="C:transcription preinitiation complex"/>
    <property type="evidence" value="ECO:0007669"/>
    <property type="project" value="TreeGrafter"/>
</dbReference>